<organism evidence="8">
    <name type="scientific">Lepeophtheirus salmonis</name>
    <name type="common">Salmon louse</name>
    <name type="synonym">Caligus salmonis</name>
    <dbReference type="NCBI Taxonomy" id="72036"/>
    <lineage>
        <taxon>Eukaryota</taxon>
        <taxon>Metazoa</taxon>
        <taxon>Ecdysozoa</taxon>
        <taxon>Arthropoda</taxon>
        <taxon>Crustacea</taxon>
        <taxon>Multicrustacea</taxon>
        <taxon>Hexanauplia</taxon>
        <taxon>Copepoda</taxon>
        <taxon>Siphonostomatoida</taxon>
        <taxon>Caligidae</taxon>
        <taxon>Lepeophtheirus</taxon>
    </lineage>
</organism>
<dbReference type="InterPro" id="IPR051366">
    <property type="entry name" value="DEF8"/>
</dbReference>
<name>A0A0K2VD44_LEPSM</name>
<dbReference type="GeneID" id="121124217"/>
<dbReference type="RefSeq" id="XP_040575296.1">
    <property type="nucleotide sequence ID" value="XM_040719362.2"/>
</dbReference>
<accession>A0A0K2VD44</accession>
<dbReference type="OrthoDB" id="1918044at2759"/>
<evidence type="ECO:0000256" key="5">
    <source>
        <dbReference type="ARBA" id="ARBA00029450"/>
    </source>
</evidence>
<dbReference type="PANTHER" id="PTHR12326:SF3">
    <property type="entry name" value="DIFFERENTIALLY EXPRESSED IN FDCP 8 HOMOLOG"/>
    <property type="match status" value="1"/>
</dbReference>
<dbReference type="Pfam" id="PF13901">
    <property type="entry name" value="RH_dom"/>
    <property type="match status" value="1"/>
</dbReference>
<reference evidence="8" key="1">
    <citation type="submission" date="2014-05" db="EMBL/GenBank/DDBJ databases">
        <authorList>
            <person name="Chronopoulou M."/>
        </authorList>
    </citation>
    <scope>NUCLEOTIDE SEQUENCE</scope>
    <source>
        <tissue evidence="8">Whole organism</tissue>
    </source>
</reference>
<evidence type="ECO:0000256" key="3">
    <source>
        <dbReference type="ARBA" id="ARBA00022771"/>
    </source>
</evidence>
<feature type="compositionally biased region" description="Low complexity" evidence="6">
    <location>
        <begin position="1"/>
        <end position="11"/>
    </location>
</feature>
<evidence type="ECO:0000313" key="8">
    <source>
        <dbReference type="EMBL" id="CDW47856.1"/>
    </source>
</evidence>
<feature type="domain" description="Phorbol-ester/DAG-type" evidence="7">
    <location>
        <begin position="352"/>
        <end position="406"/>
    </location>
</feature>
<dbReference type="AlphaFoldDB" id="A0A0K2VD44"/>
<dbReference type="GO" id="GO:0008270">
    <property type="term" value="F:zinc ion binding"/>
    <property type="evidence" value="ECO:0007669"/>
    <property type="project" value="UniProtKB-KW"/>
</dbReference>
<dbReference type="PROSITE" id="PS50081">
    <property type="entry name" value="ZF_DAG_PE_2"/>
    <property type="match status" value="2"/>
</dbReference>
<dbReference type="SMART" id="SM01175">
    <property type="entry name" value="DUF4206"/>
    <property type="match status" value="1"/>
</dbReference>
<feature type="domain" description="Phorbol-ester/DAG-type" evidence="7">
    <location>
        <begin position="102"/>
        <end position="167"/>
    </location>
</feature>
<dbReference type="SUPFAM" id="SSF57889">
    <property type="entry name" value="Cysteine-rich domain"/>
    <property type="match status" value="1"/>
</dbReference>
<keyword evidence="3" id="KW-0863">Zinc-finger</keyword>
<proteinExistence type="inferred from homology"/>
<dbReference type="PANTHER" id="PTHR12326">
    <property type="entry name" value="PLECKSTRIN HOMOLOGY DOMAIN CONTAINING PROTEIN"/>
    <property type="match status" value="1"/>
</dbReference>
<dbReference type="EMBL" id="HACA01030495">
    <property type="protein sequence ID" value="CDW47856.1"/>
    <property type="molecule type" value="Transcribed_RNA"/>
</dbReference>
<evidence type="ECO:0000256" key="1">
    <source>
        <dbReference type="ARBA" id="ARBA00022723"/>
    </source>
</evidence>
<comment type="similarity">
    <text evidence="5">Belongs to the DEF8 family.</text>
</comment>
<dbReference type="Gene3D" id="3.30.60.20">
    <property type="match status" value="1"/>
</dbReference>
<dbReference type="KEGG" id="lsm:121124217"/>
<feature type="region of interest" description="Disordered" evidence="6">
    <location>
        <begin position="1"/>
        <end position="20"/>
    </location>
</feature>
<evidence type="ECO:0000256" key="2">
    <source>
        <dbReference type="ARBA" id="ARBA00022737"/>
    </source>
</evidence>
<protein>
    <recommendedName>
        <fullName evidence="7">Phorbol-ester/DAG-type domain-containing protein</fullName>
    </recommendedName>
</protein>
<evidence type="ECO:0000256" key="6">
    <source>
        <dbReference type="SAM" id="MobiDB-lite"/>
    </source>
</evidence>
<dbReference type="InterPro" id="IPR025258">
    <property type="entry name" value="RH_dom"/>
</dbReference>
<dbReference type="CTD" id="54849"/>
<sequence length="418" mass="48438">MSSSLSSTQSSHSDDDEWEYSSSMTIPLDDVLPQKFQEEVSEEAFAAIEMAIRTTKNSLLESEENSDARKILVKRLIKLRIRHEDVKERLMSKSNASIETKGHTFVDTKDPNINYSHISPYWSDGKNKIYCQVCGTTIRIYMQYSQHCHDCGFCVHHACVPYIKRDCVGVKVRTKPDFIMTICPEKSLPSLNYQCSECQIEFVSSSSKLKPNLCDYTGLYYCSLCHWGSKGITPARILQNWDFTKVPLSQVSKQYLSLMVKKPVINIEKVNPRLFAAVHELNEVRDLRRKLFFMKKYLEVCRFASDEKLLLELSDRQHFVDSVDYYSLEDLLDTESGELLRYMEKITGSFYDHIVNCVLCYARGFICELCKNKKDILFPFSQDGYLCEYCKGVCHHYCFRGNGSICPKCKRLQERKTK</sequence>
<dbReference type="InterPro" id="IPR046349">
    <property type="entry name" value="C1-like_sf"/>
</dbReference>
<keyword evidence="1" id="KW-0479">Metal-binding</keyword>
<evidence type="ECO:0000259" key="7">
    <source>
        <dbReference type="PROSITE" id="PS50081"/>
    </source>
</evidence>
<keyword evidence="2" id="KW-0677">Repeat</keyword>
<evidence type="ECO:0000256" key="4">
    <source>
        <dbReference type="ARBA" id="ARBA00022833"/>
    </source>
</evidence>
<keyword evidence="4" id="KW-0862">Zinc</keyword>
<dbReference type="InterPro" id="IPR002219">
    <property type="entry name" value="PKC_DAG/PE"/>
</dbReference>